<keyword evidence="1" id="KW-0433">Leucine-rich repeat</keyword>
<evidence type="ECO:0000256" key="1">
    <source>
        <dbReference type="ARBA" id="ARBA00022614"/>
    </source>
</evidence>
<gene>
    <name evidence="4" type="ORF">QQF64_008994</name>
</gene>
<reference evidence="4 5" key="1">
    <citation type="submission" date="2023-09" db="EMBL/GenBank/DDBJ databases">
        <authorList>
            <person name="Wang M."/>
        </authorList>
    </citation>
    <scope>NUCLEOTIDE SEQUENCE [LARGE SCALE GENOMIC DNA]</scope>
    <source>
        <strain evidence="4">GT-2023</strain>
        <tissue evidence="4">Liver</tissue>
    </source>
</reference>
<organism evidence="4 5">
    <name type="scientific">Cirrhinus molitorella</name>
    <name type="common">mud carp</name>
    <dbReference type="NCBI Taxonomy" id="172907"/>
    <lineage>
        <taxon>Eukaryota</taxon>
        <taxon>Metazoa</taxon>
        <taxon>Chordata</taxon>
        <taxon>Craniata</taxon>
        <taxon>Vertebrata</taxon>
        <taxon>Euteleostomi</taxon>
        <taxon>Actinopterygii</taxon>
        <taxon>Neopterygii</taxon>
        <taxon>Teleostei</taxon>
        <taxon>Ostariophysi</taxon>
        <taxon>Cypriniformes</taxon>
        <taxon>Cyprinidae</taxon>
        <taxon>Labeoninae</taxon>
        <taxon>Labeonini</taxon>
        <taxon>Cirrhinus</taxon>
    </lineage>
</organism>
<dbReference type="PROSITE" id="PS51450">
    <property type="entry name" value="LRR"/>
    <property type="match status" value="2"/>
</dbReference>
<dbReference type="EMBL" id="JAYMGO010000015">
    <property type="protein sequence ID" value="KAL1261167.1"/>
    <property type="molecule type" value="Genomic_DNA"/>
</dbReference>
<proteinExistence type="predicted"/>
<keyword evidence="2" id="KW-0677">Repeat</keyword>
<keyword evidence="5" id="KW-1185">Reference proteome</keyword>
<dbReference type="Proteomes" id="UP001558613">
    <property type="component" value="Unassembled WGS sequence"/>
</dbReference>
<dbReference type="SMART" id="SM00368">
    <property type="entry name" value="LRR_RI"/>
    <property type="match status" value="14"/>
</dbReference>
<dbReference type="PANTHER" id="PTHR24106">
    <property type="entry name" value="NACHT, LRR AND CARD DOMAINS-CONTAINING"/>
    <property type="match status" value="1"/>
</dbReference>
<evidence type="ECO:0000313" key="5">
    <source>
        <dbReference type="Proteomes" id="UP001558613"/>
    </source>
</evidence>
<dbReference type="PRINTS" id="PR00019">
    <property type="entry name" value="LEURICHRPT"/>
</dbReference>
<dbReference type="Pfam" id="PF13516">
    <property type="entry name" value="LRR_6"/>
    <property type="match status" value="9"/>
</dbReference>
<dbReference type="InterPro" id="IPR051261">
    <property type="entry name" value="NLR"/>
</dbReference>
<dbReference type="SMART" id="SM00369">
    <property type="entry name" value="LRR_TYP"/>
    <property type="match status" value="6"/>
</dbReference>
<accession>A0ABR3M7T1</accession>
<sequence length="532" mass="57956">MSYLGFTEVNLLSGALAIPGKLETLRLNDCGITFEGCGALASALTSKLSHLRELDLSGNKLGDVGVMLLSAGVGNNLLKLETLKLIDCGVTHEGCHALGLALASNTSHLKELDLSQNSLNDVEIMLLSAGLENPSCKLEKLKLLNCGLTEQGCTALASALRSNPSHLRELDLSENSLSYLHTMLLSAVMENPCWKLETLKLMNCSLTDDGCSALISALRSNPSHLRELDLSKNNLSYLDIMLLCAAMEIPYWKLETLRLKDCGLTEEGYGTLASALRSNPSHLRELDLSGNKVGDFGVQILSAALEIPYCILGTLKLVSCDITDEGCVALVSALRSNPSHFRHLDLSGNKLGNLGIRLLSDALDSPYCELETLKLNDCDLTDENCVSLSSALRLNILNLRELDLSENKLRDSGVKFLFAGPESHLSKLATFKLVNCGITGEGDDTFELHSVQVELDAVEKQIRQLLERQAELRAALESSRRKTRARPRTMTSSPPPPPPVFEISTRNRFAPLRETERDAVIVGDSIVRYPQS</sequence>
<comment type="caution">
    <text evidence="4">The sequence shown here is derived from an EMBL/GenBank/DDBJ whole genome shotgun (WGS) entry which is preliminary data.</text>
</comment>
<protein>
    <submittedName>
        <fullName evidence="4">Uncharacterized protein</fullName>
    </submittedName>
</protein>
<dbReference type="InterPro" id="IPR032675">
    <property type="entry name" value="LRR_dom_sf"/>
</dbReference>
<dbReference type="InterPro" id="IPR003591">
    <property type="entry name" value="Leu-rich_rpt_typical-subtyp"/>
</dbReference>
<evidence type="ECO:0000256" key="2">
    <source>
        <dbReference type="ARBA" id="ARBA00022737"/>
    </source>
</evidence>
<evidence type="ECO:0000256" key="3">
    <source>
        <dbReference type="SAM" id="MobiDB-lite"/>
    </source>
</evidence>
<feature type="region of interest" description="Disordered" evidence="3">
    <location>
        <begin position="476"/>
        <end position="503"/>
    </location>
</feature>
<dbReference type="Gene3D" id="3.80.10.10">
    <property type="entry name" value="Ribonuclease Inhibitor"/>
    <property type="match status" value="3"/>
</dbReference>
<dbReference type="SUPFAM" id="SSF52047">
    <property type="entry name" value="RNI-like"/>
    <property type="match status" value="2"/>
</dbReference>
<evidence type="ECO:0000313" key="4">
    <source>
        <dbReference type="EMBL" id="KAL1261167.1"/>
    </source>
</evidence>
<dbReference type="InterPro" id="IPR001611">
    <property type="entry name" value="Leu-rich_rpt"/>
</dbReference>
<name>A0ABR3M7T1_9TELE</name>